<sequence>MPIPTRSLSLREPRKPKPSNLGCTGATKTVSTTTAVSSNPPTNGPDNAARNKSLLPVRDDGRPAGVSRLQQPQESRLPERGTKPVQKAQQQNGRSPEPNGIARRQSLIRRSPLRTTTSSSAKAPPVASTTPRRTTLAQGLSSPSKQDAEPQQNDRSTSPKKTNMPPPLRPVRSTSLRQPASSSTGAGSSATLRGHVRHRSQVTTSVPGQGSRKLESPSPSTTTLLTRANFTTYQQHFSPKKTMDKPVAAHQSGSPVGLDPSLIPSSRPEIAALQTELLQLSLLHQSALQQDAEWKTKVEGQLRTKYNSVAERYQRMIVEEKEYQRRLNGQALQGWLGNSREHNGQQRFAEQIQVLSQVMQEVSDLSDSLTGRYTSTVQRFEGWFQQATEIKDFRLQQGRPSDHTVFIDPIDTAWKEEVYAMTMKLELSSRRLESLDILGYGEVERLNNSALLRMVKGLDEMIKLMVAELSVIRKIEADIMRSEKQWECGDRHP</sequence>
<dbReference type="EMBL" id="SOSA01000079">
    <property type="protein sequence ID" value="THC97318.1"/>
    <property type="molecule type" value="Genomic_DNA"/>
</dbReference>
<feature type="region of interest" description="Disordered" evidence="1">
    <location>
        <begin position="1"/>
        <end position="223"/>
    </location>
</feature>
<dbReference type="Proteomes" id="UP000308092">
    <property type="component" value="Unassembled WGS sequence"/>
</dbReference>
<feature type="compositionally biased region" description="Low complexity" evidence="1">
    <location>
        <begin position="180"/>
        <end position="191"/>
    </location>
</feature>
<feature type="compositionally biased region" description="Polar residues" evidence="1">
    <location>
        <begin position="127"/>
        <end position="161"/>
    </location>
</feature>
<dbReference type="STRING" id="1220188.A0A4S3JR05"/>
<feature type="compositionally biased region" description="Low complexity" evidence="1">
    <location>
        <begin position="108"/>
        <end position="120"/>
    </location>
</feature>
<evidence type="ECO:0000313" key="2">
    <source>
        <dbReference type="EMBL" id="THC97318.1"/>
    </source>
</evidence>
<comment type="caution">
    <text evidence="2">The sequence shown here is derived from an EMBL/GenBank/DDBJ whole genome shotgun (WGS) entry which is preliminary data.</text>
</comment>
<organism evidence="2 3">
    <name type="scientific">Aspergillus tanneri</name>
    <dbReference type="NCBI Taxonomy" id="1220188"/>
    <lineage>
        <taxon>Eukaryota</taxon>
        <taxon>Fungi</taxon>
        <taxon>Dikarya</taxon>
        <taxon>Ascomycota</taxon>
        <taxon>Pezizomycotina</taxon>
        <taxon>Eurotiomycetes</taxon>
        <taxon>Eurotiomycetidae</taxon>
        <taxon>Eurotiales</taxon>
        <taxon>Aspergillaceae</taxon>
        <taxon>Aspergillus</taxon>
        <taxon>Aspergillus subgen. Circumdati</taxon>
    </lineage>
</organism>
<keyword evidence="3" id="KW-1185">Reference proteome</keyword>
<evidence type="ECO:0000313" key="3">
    <source>
        <dbReference type="Proteomes" id="UP000308092"/>
    </source>
</evidence>
<gene>
    <name evidence="2" type="ORF">EYZ11_003209</name>
</gene>
<dbReference type="AlphaFoldDB" id="A0A4S3JR05"/>
<feature type="region of interest" description="Disordered" evidence="1">
    <location>
        <begin position="238"/>
        <end position="258"/>
    </location>
</feature>
<feature type="compositionally biased region" description="Low complexity" evidence="1">
    <location>
        <begin position="24"/>
        <end position="41"/>
    </location>
</feature>
<accession>A0A4S3JR05</accession>
<reference evidence="2 3" key="1">
    <citation type="submission" date="2019-03" db="EMBL/GenBank/DDBJ databases">
        <title>The genome sequence of a newly discovered highly antifungal drug resistant Aspergillus species, Aspergillus tanneri NIH 1004.</title>
        <authorList>
            <person name="Mounaud S."/>
            <person name="Singh I."/>
            <person name="Joardar V."/>
            <person name="Pakala S."/>
            <person name="Pakala S."/>
            <person name="Venepally P."/>
            <person name="Hoover J."/>
            <person name="Nierman W."/>
            <person name="Chung J."/>
            <person name="Losada L."/>
        </authorList>
    </citation>
    <scope>NUCLEOTIDE SEQUENCE [LARGE SCALE GENOMIC DNA]</scope>
    <source>
        <strain evidence="2 3">NIH1004</strain>
    </source>
</reference>
<protein>
    <submittedName>
        <fullName evidence="2">Uncharacterized protein</fullName>
    </submittedName>
</protein>
<evidence type="ECO:0000256" key="1">
    <source>
        <dbReference type="SAM" id="MobiDB-lite"/>
    </source>
</evidence>
<dbReference type="VEuPathDB" id="FungiDB:EYZ11_003209"/>
<name>A0A4S3JR05_9EURO</name>
<proteinExistence type="predicted"/>